<dbReference type="SUPFAM" id="SSF103481">
    <property type="entry name" value="Multidrug resistance efflux transporter EmrE"/>
    <property type="match status" value="1"/>
</dbReference>
<feature type="transmembrane region" description="Helical" evidence="12">
    <location>
        <begin position="45"/>
        <end position="67"/>
    </location>
</feature>
<dbReference type="PANTHER" id="PTHR30561:SF9">
    <property type="entry name" value="4-AMINO-4-DEOXY-L-ARABINOSE-PHOSPHOUNDECAPRENOL FLIPPASE SUBUNIT ARNF-RELATED"/>
    <property type="match status" value="1"/>
</dbReference>
<keyword evidence="4 12" id="KW-0444">Lipid biosynthesis</keyword>
<keyword evidence="8 12" id="KW-0448">Lipopolysaccharide biosynthesis</keyword>
<keyword evidence="11 12" id="KW-0472">Membrane</keyword>
<organism evidence="13 14">
    <name type="scientific">Kluyvera georgiana ATCC 51603</name>
    <dbReference type="NCBI Taxonomy" id="1354264"/>
    <lineage>
        <taxon>Bacteria</taxon>
        <taxon>Pseudomonadati</taxon>
        <taxon>Pseudomonadota</taxon>
        <taxon>Gammaproteobacteria</taxon>
        <taxon>Enterobacterales</taxon>
        <taxon>Enterobacteriaceae</taxon>
        <taxon>Kluyvera</taxon>
    </lineage>
</organism>
<feature type="transmembrane region" description="Helical" evidence="12">
    <location>
        <begin position="76"/>
        <end position="97"/>
    </location>
</feature>
<dbReference type="Gene3D" id="1.10.3730.20">
    <property type="match status" value="1"/>
</dbReference>
<accession>A0A1B7K791</accession>
<comment type="subcellular location">
    <subcellularLocation>
        <location evidence="12">Cell inner membrane</location>
        <topology evidence="12">Multi-pass membrane protein</topology>
    </subcellularLocation>
    <subcellularLocation>
        <location evidence="1">Cell membrane</location>
        <topology evidence="1">Multi-pass membrane protein</topology>
    </subcellularLocation>
</comment>
<evidence type="ECO:0000313" key="14">
    <source>
        <dbReference type="Proteomes" id="UP000078386"/>
    </source>
</evidence>
<keyword evidence="2 12" id="KW-0813">Transport</keyword>
<proteinExistence type="inferred from homology"/>
<comment type="caution">
    <text evidence="13">The sequence shown here is derived from an EMBL/GenBank/DDBJ whole genome shotgun (WGS) entry which is preliminary data.</text>
</comment>
<feature type="transmembrane region" description="Helical" evidence="12">
    <location>
        <begin position="103"/>
        <end position="121"/>
    </location>
</feature>
<keyword evidence="9 12" id="KW-1133">Transmembrane helix</keyword>
<dbReference type="PANTHER" id="PTHR30561">
    <property type="entry name" value="SMR FAMILY PROTON-DEPENDENT DRUG EFFLUX TRANSPORTER SUGE"/>
    <property type="match status" value="1"/>
</dbReference>
<dbReference type="AlphaFoldDB" id="A0A1B7K791"/>
<protein>
    <recommendedName>
        <fullName evidence="12">Probable 4-amino-4-deoxy-L-arabinose-phosphoundecaprenol flippase subunit ArnF</fullName>
        <shortName evidence="12">L-Ara4N-phosphoundecaprenol flippase subunit ArnF</shortName>
    </recommendedName>
    <alternativeName>
        <fullName evidence="12">Undecaprenyl phosphate-aminoarabinose flippase subunit ArnF</fullName>
    </alternativeName>
</protein>
<keyword evidence="10 12" id="KW-0443">Lipid metabolism</keyword>
<keyword evidence="3 12" id="KW-1003">Cell membrane</keyword>
<evidence type="ECO:0000313" key="13">
    <source>
        <dbReference type="EMBL" id="OAT56015.1"/>
    </source>
</evidence>
<evidence type="ECO:0000256" key="3">
    <source>
        <dbReference type="ARBA" id="ARBA00022475"/>
    </source>
</evidence>
<evidence type="ECO:0000256" key="1">
    <source>
        <dbReference type="ARBA" id="ARBA00004651"/>
    </source>
</evidence>
<dbReference type="HAMAP" id="MF_00538">
    <property type="entry name" value="Flippase_ArnF"/>
    <property type="match status" value="1"/>
</dbReference>
<dbReference type="InterPro" id="IPR000390">
    <property type="entry name" value="Small_drug/metabolite_transptr"/>
</dbReference>
<evidence type="ECO:0000256" key="5">
    <source>
        <dbReference type="ARBA" id="ARBA00022519"/>
    </source>
</evidence>
<dbReference type="RefSeq" id="WP_064541321.1">
    <property type="nucleotide sequence ID" value="NZ_LXEU01000010.1"/>
</dbReference>
<evidence type="ECO:0000256" key="4">
    <source>
        <dbReference type="ARBA" id="ARBA00022516"/>
    </source>
</evidence>
<dbReference type="GO" id="GO:1901505">
    <property type="term" value="F:carbohydrate derivative transmembrane transporter activity"/>
    <property type="evidence" value="ECO:0007669"/>
    <property type="project" value="InterPro"/>
</dbReference>
<dbReference type="UniPathway" id="UPA00030"/>
<comment type="pathway">
    <text evidence="12">Bacterial outer membrane biogenesis; lipopolysaccharide biosynthesis.</text>
</comment>
<evidence type="ECO:0000256" key="7">
    <source>
        <dbReference type="ARBA" id="ARBA00022692"/>
    </source>
</evidence>
<dbReference type="NCBIfam" id="NF002816">
    <property type="entry name" value="PRK02971.1-2"/>
    <property type="match status" value="1"/>
</dbReference>
<evidence type="ECO:0000256" key="6">
    <source>
        <dbReference type="ARBA" id="ARBA00022556"/>
    </source>
</evidence>
<reference evidence="13 14" key="1">
    <citation type="submission" date="2016-04" db="EMBL/GenBank/DDBJ databases">
        <title>ATOL: Assembling a taxonomically balanced genome-scale reconstruction of the evolutionary history of the Enterobacteriaceae.</title>
        <authorList>
            <person name="Plunkett G.III."/>
            <person name="Neeno-Eckwall E.C."/>
            <person name="Glasner J.D."/>
            <person name="Perna N.T."/>
        </authorList>
    </citation>
    <scope>NUCLEOTIDE SEQUENCE [LARGE SCALE GENOMIC DNA]</scope>
    <source>
        <strain evidence="13 14">ATCC 51603</strain>
    </source>
</reference>
<dbReference type="InterPro" id="IPR022832">
    <property type="entry name" value="Flippase_ArnF"/>
</dbReference>
<dbReference type="GO" id="GO:0005886">
    <property type="term" value="C:plasma membrane"/>
    <property type="evidence" value="ECO:0007669"/>
    <property type="project" value="UniProtKB-SubCell"/>
</dbReference>
<evidence type="ECO:0000256" key="11">
    <source>
        <dbReference type="ARBA" id="ARBA00023136"/>
    </source>
</evidence>
<dbReference type="GO" id="GO:0009103">
    <property type="term" value="P:lipopolysaccharide biosynthetic process"/>
    <property type="evidence" value="ECO:0007669"/>
    <property type="project" value="UniProtKB-UniRule"/>
</dbReference>
<keyword evidence="7 12" id="KW-0812">Transmembrane</keyword>
<keyword evidence="14" id="KW-1185">Reference proteome</keyword>
<dbReference type="GO" id="GO:0009245">
    <property type="term" value="P:lipid A biosynthetic process"/>
    <property type="evidence" value="ECO:0007669"/>
    <property type="project" value="UniProtKB-UniRule"/>
</dbReference>
<gene>
    <name evidence="12" type="primary">arnF</name>
    <name evidence="13" type="ORF">M989_00400</name>
</gene>
<evidence type="ECO:0000256" key="10">
    <source>
        <dbReference type="ARBA" id="ARBA00023098"/>
    </source>
</evidence>
<evidence type="ECO:0000256" key="8">
    <source>
        <dbReference type="ARBA" id="ARBA00022985"/>
    </source>
</evidence>
<dbReference type="PATRIC" id="fig|1354264.4.peg.417"/>
<dbReference type="InterPro" id="IPR037185">
    <property type="entry name" value="EmrE-like"/>
</dbReference>
<name>A0A1B7K791_9ENTR</name>
<comment type="caution">
    <text evidence="12">Lacks conserved residue(s) required for the propagation of feature annotation.</text>
</comment>
<keyword evidence="6 12" id="KW-0441">Lipid A biosynthesis</keyword>
<evidence type="ECO:0000256" key="2">
    <source>
        <dbReference type="ARBA" id="ARBA00022448"/>
    </source>
</evidence>
<dbReference type="EMBL" id="LXEU01000010">
    <property type="protein sequence ID" value="OAT56015.1"/>
    <property type="molecule type" value="Genomic_DNA"/>
</dbReference>
<comment type="subunit">
    <text evidence="12">Heterodimer of ArnE and ArnF.</text>
</comment>
<comment type="similarity">
    <text evidence="12">Belongs to the ArnF family.</text>
</comment>
<evidence type="ECO:0000256" key="12">
    <source>
        <dbReference type="HAMAP-Rule" id="MF_00538"/>
    </source>
</evidence>
<keyword evidence="5 12" id="KW-0997">Cell inner membrane</keyword>
<evidence type="ECO:0000256" key="9">
    <source>
        <dbReference type="ARBA" id="ARBA00022989"/>
    </source>
</evidence>
<sequence>MGLIWALMSVALVSAAQLTLRAAMTTLPSAQQPLAFLLHLLHFETGTLALLLGLLGYVASMACWFFALKRLPLAKAYALLSLSYMVVWLAAILLPGWHEPFSWRGLLGVIVIIAGVITIFWPNKPTPHR</sequence>
<comment type="function">
    <text evidence="12">Translocates 4-amino-4-deoxy-L-arabinose-phosphoundecaprenol (alpha-L-Ara4N-phosphoundecaprenol) from the cytoplasmic to the periplasmic side of the inner membrane.</text>
</comment>
<dbReference type="Proteomes" id="UP000078386">
    <property type="component" value="Unassembled WGS sequence"/>
</dbReference>